<dbReference type="RefSeq" id="XP_049180406.1">
    <property type="nucleotide sequence ID" value="XM_049323799.1"/>
</dbReference>
<feature type="binding site" evidence="11">
    <location>
        <position position="532"/>
    </location>
    <ligand>
        <name>L-glutamate</name>
        <dbReference type="ChEBI" id="CHEBI:29985"/>
    </ligand>
</feature>
<organism evidence="14 15">
    <name type="scientific">Candida oxycetoniae</name>
    <dbReference type="NCBI Taxonomy" id="497107"/>
    <lineage>
        <taxon>Eukaryota</taxon>
        <taxon>Fungi</taxon>
        <taxon>Dikarya</taxon>
        <taxon>Ascomycota</taxon>
        <taxon>Saccharomycotina</taxon>
        <taxon>Pichiomycetes</taxon>
        <taxon>Debaryomycetaceae</taxon>
        <taxon>Candida/Lodderomyces clade</taxon>
        <taxon>Candida</taxon>
    </lineage>
</organism>
<dbReference type="Gene3D" id="3.60.20.40">
    <property type="match status" value="1"/>
</dbReference>
<dbReference type="Gene3D" id="1.10.246.130">
    <property type="match status" value="1"/>
</dbReference>
<evidence type="ECO:0000256" key="12">
    <source>
        <dbReference type="RuleBase" id="RU368068"/>
    </source>
</evidence>
<comment type="pathway">
    <text evidence="4 12">Sulfur metabolism; glutathione metabolism.</text>
</comment>
<feature type="binding site" evidence="11">
    <location>
        <position position="216"/>
    </location>
    <ligand>
        <name>L-glutamate</name>
        <dbReference type="ChEBI" id="CHEBI:29985"/>
    </ligand>
</feature>
<dbReference type="Pfam" id="PF01019">
    <property type="entry name" value="G_glu_transpept"/>
    <property type="match status" value="1"/>
</dbReference>
<feature type="transmembrane region" description="Helical" evidence="13">
    <location>
        <begin position="69"/>
        <end position="88"/>
    </location>
</feature>
<dbReference type="EC" id="3.4.19.13" evidence="12"/>
<dbReference type="EMBL" id="JAHUZD010000090">
    <property type="protein sequence ID" value="KAI3404661.2"/>
    <property type="molecule type" value="Genomic_DNA"/>
</dbReference>
<dbReference type="Proteomes" id="UP001202479">
    <property type="component" value="Unassembled WGS sequence"/>
</dbReference>
<dbReference type="GO" id="GO:0006751">
    <property type="term" value="P:glutathione catabolic process"/>
    <property type="evidence" value="ECO:0007669"/>
    <property type="project" value="UniProtKB-UniRule"/>
</dbReference>
<gene>
    <name evidence="14" type="ORF">KGF56_002557</name>
</gene>
<dbReference type="InterPro" id="IPR000101">
    <property type="entry name" value="GGT_peptidase"/>
</dbReference>
<evidence type="ECO:0000256" key="10">
    <source>
        <dbReference type="PIRSR" id="PIRSR600101-1"/>
    </source>
</evidence>
<dbReference type="InterPro" id="IPR043137">
    <property type="entry name" value="GGT_ssub_C"/>
</dbReference>
<evidence type="ECO:0000313" key="15">
    <source>
        <dbReference type="Proteomes" id="UP001202479"/>
    </source>
</evidence>
<dbReference type="PANTHER" id="PTHR11686:SF9">
    <property type="entry name" value="RE13973P"/>
    <property type="match status" value="1"/>
</dbReference>
<dbReference type="GO" id="GO:0036374">
    <property type="term" value="F:glutathione hydrolase activity"/>
    <property type="evidence" value="ECO:0007669"/>
    <property type="project" value="UniProtKB-UniRule"/>
</dbReference>
<dbReference type="EC" id="2.3.2.2" evidence="12"/>
<sequence>MPGTSALYSIANVNGLLSAALTIVKYVPQINTTYHLKHPGTLSIGMMCIQTPGGFVFAATLMFTKGSHWSSYVSYLVAAILQGTLLTLSPPPVPVAPAPLSITSHNFDNITRADPYYTLNLQYDPLHDNIGQPDLNPSEEHLHRGSKAMIASDVPLCSTMGKDILLRGGNAADAAVTVALCIGSVNAHSSGIGGGGFILSRKGGEEEKEVVSIDARETAPQMAFKEMYNGSFILSKIGGLSVAVPGELKGLDELYRLHGSGNLSWNELIEPVVELNRNGWRCSKVFEKVVDIEYQLVLSKVPSLRKTWDFIFNENGLVKEGDLIQRPNYAKTLELIAKNGSSAIFYDPDGPIVTSLVDTIFKWGGIITKADFENYQVVVEQPLKTEIGEYKVYTSNGVSSGLSLIAGLNFFNKVFKTSDSDTLFNHKLIESYKWASSVRTRLGDYVDRSKVIRKYSSSKWLKINSIYSDSTTFSWHHYKPKYEMVEPQGTSHFSIVDENDNSVSMTTTVNLLFGSMVYDKSTGIILNNEMDDFSQPNISNAFNLTPSIYNFIYPGKRPLSSSAPTIIVHNNRTDFVIGAAGGSRITNTVLQAIVRIYYKSFNLLDTIAFPRLHHQLIPEGVMCENLTTLDKEYSGVVAKLMSKGHTFLETGSLTAMNGVKRLKDDSLNGVSDYWRKRGQADGY</sequence>
<evidence type="ECO:0000256" key="4">
    <source>
        <dbReference type="ARBA" id="ARBA00005115"/>
    </source>
</evidence>
<evidence type="ECO:0000256" key="2">
    <source>
        <dbReference type="ARBA" id="ARBA00001089"/>
    </source>
</evidence>
<keyword evidence="8 13" id="KW-0472">Membrane</keyword>
<accession>A0AAI9SXQ1</accession>
<feature type="active site" description="Nucleophile" evidence="10">
    <location>
        <position position="490"/>
    </location>
</feature>
<evidence type="ECO:0000256" key="1">
    <source>
        <dbReference type="ARBA" id="ARBA00001049"/>
    </source>
</evidence>
<keyword evidence="6 13" id="KW-0812">Transmembrane</keyword>
<comment type="caution">
    <text evidence="14">The sequence shown here is derived from an EMBL/GenBank/DDBJ whole genome shotgun (WGS) entry which is preliminary data.</text>
</comment>
<comment type="subcellular location">
    <subcellularLocation>
        <location evidence="3">Membrane</location>
        <topology evidence="3">Multi-pass membrane protein</topology>
    </subcellularLocation>
</comment>
<evidence type="ECO:0000256" key="5">
    <source>
        <dbReference type="ARBA" id="ARBA00009381"/>
    </source>
</evidence>
<protein>
    <recommendedName>
        <fullName evidence="12">Glutathione hydrolase</fullName>
        <ecNumber evidence="12">2.3.2.2</ecNumber>
        <ecNumber evidence="12">3.4.19.13</ecNumber>
    </recommendedName>
    <alternativeName>
        <fullName evidence="12">Gamma-glutamyltransferase</fullName>
    </alternativeName>
    <alternativeName>
        <fullName evidence="12">Gamma-glutamyltranspeptidase</fullName>
    </alternativeName>
</protein>
<evidence type="ECO:0000256" key="13">
    <source>
        <dbReference type="SAM" id="Phobius"/>
    </source>
</evidence>
<dbReference type="GO" id="GO:0005886">
    <property type="term" value="C:plasma membrane"/>
    <property type="evidence" value="ECO:0007669"/>
    <property type="project" value="TreeGrafter"/>
</dbReference>
<dbReference type="InterPro" id="IPR029055">
    <property type="entry name" value="Ntn_hydrolases_N"/>
</dbReference>
<comment type="catalytic activity">
    <reaction evidence="9 12">
        <text>an N-terminal (5-L-glutamyl)-[peptide] + an alpha-amino acid = 5-L-glutamyl amino acid + an N-terminal L-alpha-aminoacyl-[peptide]</text>
        <dbReference type="Rhea" id="RHEA:23904"/>
        <dbReference type="Rhea" id="RHEA-COMP:9780"/>
        <dbReference type="Rhea" id="RHEA-COMP:9795"/>
        <dbReference type="ChEBI" id="CHEBI:77644"/>
        <dbReference type="ChEBI" id="CHEBI:78597"/>
        <dbReference type="ChEBI" id="CHEBI:78599"/>
        <dbReference type="ChEBI" id="CHEBI:78608"/>
        <dbReference type="EC" id="2.3.2.2"/>
    </reaction>
</comment>
<dbReference type="InterPro" id="IPR006603">
    <property type="entry name" value="PQ-loop_rpt"/>
</dbReference>
<evidence type="ECO:0000256" key="11">
    <source>
        <dbReference type="PIRSR" id="PIRSR600101-2"/>
    </source>
</evidence>
<dbReference type="FunFam" id="3.60.20.40:FF:000001">
    <property type="entry name" value="Gamma-glutamyltranspeptidase 1"/>
    <property type="match status" value="1"/>
</dbReference>
<feature type="transmembrane region" description="Helical" evidence="13">
    <location>
        <begin position="40"/>
        <end position="63"/>
    </location>
</feature>
<evidence type="ECO:0000256" key="3">
    <source>
        <dbReference type="ARBA" id="ARBA00004141"/>
    </source>
</evidence>
<reference evidence="14" key="1">
    <citation type="journal article" date="2022" name="DNA Res.">
        <title>Genome analysis of five recently described species of the CUG-Ser clade uncovers Candida theae as a new hybrid lineage with pathogenic potential in the Candida parapsilosis species complex.</title>
        <authorList>
            <person name="Mixao V."/>
            <person name="Del Olmo V."/>
            <person name="Hegedusova E."/>
            <person name="Saus E."/>
            <person name="Pryszcz L."/>
            <person name="Cillingova A."/>
            <person name="Nosek J."/>
            <person name="Gabaldon T."/>
        </authorList>
    </citation>
    <scope>NUCLEOTIDE SEQUENCE</scope>
    <source>
        <strain evidence="14">CBS 10844</strain>
    </source>
</reference>
<dbReference type="PANTHER" id="PTHR11686">
    <property type="entry name" value="GAMMA GLUTAMYL TRANSPEPTIDASE"/>
    <property type="match status" value="1"/>
</dbReference>
<keyword evidence="12" id="KW-0808">Transferase</keyword>
<keyword evidence="7 13" id="KW-1133">Transmembrane helix</keyword>
<comment type="function">
    <text evidence="12">Cleaves the gamma-glutamyl peptide bond of glutathione and glutathione conjugates.</text>
</comment>
<keyword evidence="15" id="KW-1185">Reference proteome</keyword>
<feature type="binding site" evidence="11">
    <location>
        <begin position="508"/>
        <end position="510"/>
    </location>
    <ligand>
        <name>L-glutamate</name>
        <dbReference type="ChEBI" id="CHEBI:29985"/>
    </ligand>
</feature>
<dbReference type="GO" id="GO:0103068">
    <property type="term" value="F:leukotriene C4 gamma-glutamyl transferase activity"/>
    <property type="evidence" value="ECO:0007669"/>
    <property type="project" value="UniProtKB-EC"/>
</dbReference>
<evidence type="ECO:0000256" key="6">
    <source>
        <dbReference type="ARBA" id="ARBA00022692"/>
    </source>
</evidence>
<comment type="catalytic activity">
    <reaction evidence="1 12">
        <text>an S-substituted glutathione + H2O = an S-substituted L-cysteinylglycine + L-glutamate</text>
        <dbReference type="Rhea" id="RHEA:59468"/>
        <dbReference type="ChEBI" id="CHEBI:15377"/>
        <dbReference type="ChEBI" id="CHEBI:29985"/>
        <dbReference type="ChEBI" id="CHEBI:90779"/>
        <dbReference type="ChEBI" id="CHEBI:143103"/>
        <dbReference type="EC" id="3.4.19.13"/>
    </reaction>
</comment>
<keyword evidence="12" id="KW-0012">Acyltransferase</keyword>
<comment type="similarity">
    <text evidence="5">Belongs to the gamma-glutamyltransferase family.</text>
</comment>
<dbReference type="AlphaFoldDB" id="A0AAI9SXQ1"/>
<dbReference type="Pfam" id="PF04193">
    <property type="entry name" value="PQ-loop"/>
    <property type="match status" value="1"/>
</dbReference>
<dbReference type="InterPro" id="IPR043138">
    <property type="entry name" value="GGT_lsub"/>
</dbReference>
<evidence type="ECO:0000313" key="14">
    <source>
        <dbReference type="EMBL" id="KAI3404661.2"/>
    </source>
</evidence>
<name>A0AAI9SXQ1_9ASCO</name>
<dbReference type="GeneID" id="73380174"/>
<dbReference type="GO" id="GO:0000324">
    <property type="term" value="C:fungal-type vacuole"/>
    <property type="evidence" value="ECO:0007669"/>
    <property type="project" value="TreeGrafter"/>
</dbReference>
<feature type="binding site" evidence="11">
    <location>
        <begin position="560"/>
        <end position="561"/>
    </location>
    <ligand>
        <name>L-glutamate</name>
        <dbReference type="ChEBI" id="CHEBI:29985"/>
    </ligand>
</feature>
<evidence type="ECO:0000256" key="7">
    <source>
        <dbReference type="ARBA" id="ARBA00022989"/>
    </source>
</evidence>
<feature type="binding site" evidence="11">
    <location>
        <position position="582"/>
    </location>
    <ligand>
        <name>L-glutamate</name>
        <dbReference type="ChEBI" id="CHEBI:29985"/>
    </ligand>
</feature>
<comment type="catalytic activity">
    <reaction evidence="2 12">
        <text>glutathione + H2O = L-cysteinylglycine + L-glutamate</text>
        <dbReference type="Rhea" id="RHEA:28807"/>
        <dbReference type="ChEBI" id="CHEBI:15377"/>
        <dbReference type="ChEBI" id="CHEBI:29985"/>
        <dbReference type="ChEBI" id="CHEBI:57925"/>
        <dbReference type="ChEBI" id="CHEBI:61694"/>
        <dbReference type="EC" id="3.4.19.13"/>
    </reaction>
</comment>
<proteinExistence type="inferred from homology"/>
<dbReference type="SUPFAM" id="SSF56235">
    <property type="entry name" value="N-terminal nucleophile aminohydrolases (Ntn hydrolases)"/>
    <property type="match status" value="1"/>
</dbReference>
<evidence type="ECO:0000256" key="8">
    <source>
        <dbReference type="ARBA" id="ARBA00023136"/>
    </source>
</evidence>
<evidence type="ECO:0000256" key="9">
    <source>
        <dbReference type="ARBA" id="ARBA00047417"/>
    </source>
</evidence>
<dbReference type="PRINTS" id="PR01210">
    <property type="entry name" value="GGTRANSPTASE"/>
</dbReference>
<keyword evidence="12" id="KW-0378">Hydrolase</keyword>
<feature type="transmembrane region" description="Helical" evidence="13">
    <location>
        <begin position="6"/>
        <end position="28"/>
    </location>
</feature>
<dbReference type="NCBIfam" id="TIGR00066">
    <property type="entry name" value="g_glut_trans"/>
    <property type="match status" value="1"/>
</dbReference>